<dbReference type="GO" id="GO:0016746">
    <property type="term" value="F:acyltransferase activity"/>
    <property type="evidence" value="ECO:0007669"/>
    <property type="project" value="UniProtKB-KW"/>
</dbReference>
<sequence length="428" mass="44337">MSLTALPPAPARTPASPAPRDRFVDLLRVFGMVLVVVQHWTMPVLALAGGRLTTGNALAGVPLITWISQVMPLVFFAGGAANAMSLRSASSPGLWAARRLRRLAWPVVPLAAVWVPLPYVLEGLGLPSQPVEVAARTVGQLLWFLAVYLVAVVSTPWLVRARASRVLPLLAAGAVLTDVVRFSGVEAAGYLNVVFVWLAVHQVGFRYAEGRLAWLSGARAAGLAVAGFGMVAALVVAGPYPASMIGMPGMVSNMAPPSACLLPLFAGQLGLAMLLRPALVSLARRPRVEAALAVLAPRMMTLYLWHMTALVTVAGVAMFGFGLVTPAVGSFSWWSRVPLWLAALVIVLLALTGLFARFEEPPGPASAGRVVAAAVLIGGALTTLTATGFAPGVAPVAAVLALAAGLRLTSGSGAVGHLSPRSASSRIS</sequence>
<evidence type="ECO:0000313" key="3">
    <source>
        <dbReference type="Proteomes" id="UP000603904"/>
    </source>
</evidence>
<evidence type="ECO:0000256" key="1">
    <source>
        <dbReference type="SAM" id="Phobius"/>
    </source>
</evidence>
<organism evidence="2 3">
    <name type="scientific">Microbispora corallina</name>
    <dbReference type="NCBI Taxonomy" id="83302"/>
    <lineage>
        <taxon>Bacteria</taxon>
        <taxon>Bacillati</taxon>
        <taxon>Actinomycetota</taxon>
        <taxon>Actinomycetes</taxon>
        <taxon>Streptosporangiales</taxon>
        <taxon>Streptosporangiaceae</taxon>
        <taxon>Microbispora</taxon>
    </lineage>
</organism>
<feature type="transmembrane region" description="Helical" evidence="1">
    <location>
        <begin position="337"/>
        <end position="358"/>
    </location>
</feature>
<keyword evidence="1" id="KW-0812">Transmembrane</keyword>
<feature type="transmembrane region" description="Helical" evidence="1">
    <location>
        <begin position="26"/>
        <end position="48"/>
    </location>
</feature>
<dbReference type="Proteomes" id="UP000603904">
    <property type="component" value="Unassembled WGS sequence"/>
</dbReference>
<keyword evidence="1" id="KW-0472">Membrane</keyword>
<keyword evidence="2" id="KW-0012">Acyltransferase</keyword>
<comment type="caution">
    <text evidence="2">The sequence shown here is derived from an EMBL/GenBank/DDBJ whole genome shotgun (WGS) entry which is preliminary data.</text>
</comment>
<protein>
    <submittedName>
        <fullName evidence="2">Acyltransferase</fullName>
    </submittedName>
</protein>
<feature type="transmembrane region" description="Helical" evidence="1">
    <location>
        <begin position="220"/>
        <end position="241"/>
    </location>
</feature>
<dbReference type="RefSeq" id="WP_204055245.1">
    <property type="nucleotide sequence ID" value="NZ_BAAAGP010000001.1"/>
</dbReference>
<feature type="transmembrane region" description="Helical" evidence="1">
    <location>
        <begin position="261"/>
        <end position="282"/>
    </location>
</feature>
<keyword evidence="2" id="KW-0808">Transferase</keyword>
<proteinExistence type="predicted"/>
<accession>A0ABQ4FRP8</accession>
<feature type="transmembrane region" description="Helical" evidence="1">
    <location>
        <begin position="370"/>
        <end position="390"/>
    </location>
</feature>
<feature type="transmembrane region" description="Helical" evidence="1">
    <location>
        <begin position="141"/>
        <end position="159"/>
    </location>
</feature>
<feature type="transmembrane region" description="Helical" evidence="1">
    <location>
        <begin position="60"/>
        <end position="82"/>
    </location>
</feature>
<feature type="transmembrane region" description="Helical" evidence="1">
    <location>
        <begin position="103"/>
        <end position="121"/>
    </location>
</feature>
<keyword evidence="3" id="KW-1185">Reference proteome</keyword>
<keyword evidence="1" id="KW-1133">Transmembrane helix</keyword>
<feature type="transmembrane region" description="Helical" evidence="1">
    <location>
        <begin position="190"/>
        <end position="208"/>
    </location>
</feature>
<name>A0ABQ4FRP8_9ACTN</name>
<feature type="transmembrane region" description="Helical" evidence="1">
    <location>
        <begin position="396"/>
        <end position="418"/>
    </location>
</feature>
<evidence type="ECO:0000313" key="2">
    <source>
        <dbReference type="EMBL" id="GIH37478.1"/>
    </source>
</evidence>
<feature type="transmembrane region" description="Helical" evidence="1">
    <location>
        <begin position="303"/>
        <end position="325"/>
    </location>
</feature>
<dbReference type="EMBL" id="BOOC01000002">
    <property type="protein sequence ID" value="GIH37478.1"/>
    <property type="molecule type" value="Genomic_DNA"/>
</dbReference>
<gene>
    <name evidence="2" type="ORF">Mco01_04780</name>
</gene>
<reference evidence="2 3" key="1">
    <citation type="submission" date="2021-01" db="EMBL/GenBank/DDBJ databases">
        <title>Whole genome shotgun sequence of Microbispora corallina NBRC 16416.</title>
        <authorList>
            <person name="Komaki H."/>
            <person name="Tamura T."/>
        </authorList>
    </citation>
    <scope>NUCLEOTIDE SEQUENCE [LARGE SCALE GENOMIC DNA]</scope>
    <source>
        <strain evidence="2 3">NBRC 16416</strain>
    </source>
</reference>